<keyword evidence="2 3" id="KW-0694">RNA-binding</keyword>
<evidence type="ECO:0000256" key="1">
    <source>
        <dbReference type="ARBA" id="ARBA00022737"/>
    </source>
</evidence>
<dbReference type="Gene3D" id="3.30.70.330">
    <property type="match status" value="2"/>
</dbReference>
<dbReference type="SMART" id="SM00360">
    <property type="entry name" value="RRM"/>
    <property type="match status" value="2"/>
</dbReference>
<dbReference type="InterPro" id="IPR036020">
    <property type="entry name" value="WW_dom_sf"/>
</dbReference>
<dbReference type="InterPro" id="IPR001202">
    <property type="entry name" value="WW_dom"/>
</dbReference>
<dbReference type="Pfam" id="PF00397">
    <property type="entry name" value="WW"/>
    <property type="match status" value="1"/>
</dbReference>
<evidence type="ECO:0000256" key="2">
    <source>
        <dbReference type="ARBA" id="ARBA00022884"/>
    </source>
</evidence>
<evidence type="ECO:0000259" key="5">
    <source>
        <dbReference type="PROSITE" id="PS50020"/>
    </source>
</evidence>
<feature type="region of interest" description="Disordered" evidence="4">
    <location>
        <begin position="70"/>
        <end position="104"/>
    </location>
</feature>
<feature type="compositionally biased region" description="Gly residues" evidence="4">
    <location>
        <begin position="538"/>
        <end position="549"/>
    </location>
</feature>
<evidence type="ECO:0000259" key="6">
    <source>
        <dbReference type="PROSITE" id="PS50102"/>
    </source>
</evidence>
<feature type="region of interest" description="Disordered" evidence="4">
    <location>
        <begin position="528"/>
        <end position="561"/>
    </location>
</feature>
<dbReference type="EMBL" id="KE346148">
    <property type="protein sequence ID" value="EXC27503.1"/>
    <property type="molecule type" value="Genomic_DNA"/>
</dbReference>
<feature type="domain" description="RRM" evidence="6">
    <location>
        <begin position="450"/>
        <end position="530"/>
    </location>
</feature>
<reference evidence="8" key="1">
    <citation type="submission" date="2013-01" db="EMBL/GenBank/DDBJ databases">
        <title>Draft Genome Sequence of a Mulberry Tree, Morus notabilis C.K. Schneid.</title>
        <authorList>
            <person name="He N."/>
            <person name="Zhao S."/>
        </authorList>
    </citation>
    <scope>NUCLEOTIDE SEQUENCE</scope>
</reference>
<dbReference type="FunFam" id="3.30.70.330:FF:000374">
    <property type="entry name" value="Flowering time control protein FCA"/>
    <property type="match status" value="1"/>
</dbReference>
<feature type="region of interest" description="Disordered" evidence="4">
    <location>
        <begin position="650"/>
        <end position="679"/>
    </location>
</feature>
<sequence>MRVFERKVSHRAVVPERGRKAWRASARDRVLKWFRITTFGDLSEFCSIKPSSETHRFGRKAKVHCRASTQVKAQNEKILGPTLSPPTPNSNHQQHPDRSKQKSRSTAPFSLLLSILFLSKKSHEQQKDTSQLILVVQSFFFVVFFAIRNSKALDTHREDRYGSSDDQDYDSSYRHSRGPSRFSDAPLNHHHNNSRRRPSESPPRRSPAGEGIRPAGGGGFGLVSGQKRGFPFFGRGGSPDRFDRVSFAKLFVGSVPRTATEEDIRPLFEAHGDVIEVALIKDRKTGQQQVNLGLLVNDLECHVLRFNIGIAMDPKLDPLLDGWMVVIQDGCDTGWLFSYLMAGLFCLDMVGTCIECVNNMLKNVAHFSFYMIDLLYDVEAEPLPFIQLLLLSFLVRFRSIGCCFIIYGSTEEADQAIRALHNQHTLPGGVGPIQVRYADGERERLGALEYKLFVGSMNKQVTEKEIEEIFSQYGRVEDVYLMRDDLKQSRGCGFVKYSHREMALAAINALNGCYTMRGCDQPLTVRFADPKRPKPGDSRGGPAFGGPGFGPRVQGSGPRPVPYFGDPMRDIISPNAWHPMSPPNLGPSSHGFGGQLHPRSGDMRLPVNVGGHGGPADSLLPVVSSSSTFQQGFSQPMPQLAPVGQQISPLQKPIQSPQQVPPSLQLYPPTQASYSQAQPSLASLQQLGQPQILYSSGPTVTSQPLPSQQLLGSNGQPPISHPQVQPSMASAIALQSPPNKNLQSVPAAPVQQQQQQLQPLQRSPSQLAQMLSQQKQALQASFQSSRQAFSQLQQQLQLMQPSNQGVILQQSSQNTKPQQQQWAGAAAQTAASLSATTASVDVPSSTSAAPAVPVKCPWTEHISPDNYKYYYNSVTGESKWEKPEELILYEQQQQRQKAAVLQNQSQLYPQRPTAQQVSQTPQIQLQPQFQMQAQQQFQQPSLYSTYQASGIMGHQNIQGYTQLQWAASSGQQAAQEWMWKSNQAGYYYFPSGYSDDLEELEED</sequence>
<gene>
    <name evidence="7" type="ORF">L484_004575</name>
</gene>
<evidence type="ECO:0000256" key="4">
    <source>
        <dbReference type="SAM" id="MobiDB-lite"/>
    </source>
</evidence>
<dbReference type="SUPFAM" id="SSF54928">
    <property type="entry name" value="RNA-binding domain, RBD"/>
    <property type="match status" value="2"/>
</dbReference>
<dbReference type="PROSITE" id="PS50102">
    <property type="entry name" value="RRM"/>
    <property type="match status" value="2"/>
</dbReference>
<feature type="compositionally biased region" description="Basic and acidic residues" evidence="4">
    <location>
        <begin position="528"/>
        <end position="537"/>
    </location>
</feature>
<feature type="compositionally biased region" description="Low complexity" evidence="4">
    <location>
        <begin position="651"/>
        <end position="679"/>
    </location>
</feature>
<dbReference type="InterPro" id="IPR012677">
    <property type="entry name" value="Nucleotide-bd_a/b_plait_sf"/>
</dbReference>
<evidence type="ECO:0000313" key="7">
    <source>
        <dbReference type="EMBL" id="EXC27503.1"/>
    </source>
</evidence>
<evidence type="ECO:0000313" key="8">
    <source>
        <dbReference type="Proteomes" id="UP000030645"/>
    </source>
</evidence>
<proteinExistence type="predicted"/>
<dbReference type="PANTHER" id="PTHR24012">
    <property type="entry name" value="RNA BINDING PROTEIN"/>
    <property type="match status" value="1"/>
</dbReference>
<dbReference type="GO" id="GO:0003723">
    <property type="term" value="F:RNA binding"/>
    <property type="evidence" value="ECO:0007669"/>
    <property type="project" value="UniProtKB-UniRule"/>
</dbReference>
<dbReference type="Proteomes" id="UP000030645">
    <property type="component" value="Unassembled WGS sequence"/>
</dbReference>
<dbReference type="STRING" id="981085.W9SGD0"/>
<dbReference type="SUPFAM" id="SSF51045">
    <property type="entry name" value="WW domain"/>
    <property type="match status" value="1"/>
</dbReference>
<dbReference type="SMART" id="SM00456">
    <property type="entry name" value="WW"/>
    <property type="match status" value="1"/>
</dbReference>
<dbReference type="Gene3D" id="2.20.70.10">
    <property type="match status" value="1"/>
</dbReference>
<feature type="compositionally biased region" description="Low complexity" evidence="4">
    <location>
        <begin position="742"/>
        <end position="766"/>
    </location>
</feature>
<evidence type="ECO:0000256" key="3">
    <source>
        <dbReference type="PROSITE-ProRule" id="PRU00176"/>
    </source>
</evidence>
<dbReference type="PROSITE" id="PS50020">
    <property type="entry name" value="WW_DOMAIN_2"/>
    <property type="match status" value="1"/>
</dbReference>
<dbReference type="CDD" id="cd00201">
    <property type="entry name" value="WW"/>
    <property type="match status" value="1"/>
</dbReference>
<feature type="region of interest" description="Disordered" evidence="4">
    <location>
        <begin position="694"/>
        <end position="766"/>
    </location>
</feature>
<dbReference type="eggNOG" id="KOG0144">
    <property type="taxonomic scope" value="Eukaryota"/>
</dbReference>
<feature type="domain" description="WW" evidence="5">
    <location>
        <begin position="852"/>
        <end position="885"/>
    </location>
</feature>
<dbReference type="InterPro" id="IPR000504">
    <property type="entry name" value="RRM_dom"/>
</dbReference>
<name>W9SGD0_9ROSA</name>
<feature type="compositionally biased region" description="Polar residues" evidence="4">
    <location>
        <begin position="694"/>
        <end position="728"/>
    </location>
</feature>
<keyword evidence="1" id="KW-0677">Repeat</keyword>
<dbReference type="Pfam" id="PF00076">
    <property type="entry name" value="RRM_1"/>
    <property type="match status" value="2"/>
</dbReference>
<dbReference type="InterPro" id="IPR035979">
    <property type="entry name" value="RBD_domain_sf"/>
</dbReference>
<protein>
    <submittedName>
        <fullName evidence="7">Flowering time control protein FCA</fullName>
    </submittedName>
</protein>
<feature type="region of interest" description="Disordered" evidence="4">
    <location>
        <begin position="158"/>
        <end position="218"/>
    </location>
</feature>
<organism evidence="7 8">
    <name type="scientific">Morus notabilis</name>
    <dbReference type="NCBI Taxonomy" id="981085"/>
    <lineage>
        <taxon>Eukaryota</taxon>
        <taxon>Viridiplantae</taxon>
        <taxon>Streptophyta</taxon>
        <taxon>Embryophyta</taxon>
        <taxon>Tracheophyta</taxon>
        <taxon>Spermatophyta</taxon>
        <taxon>Magnoliopsida</taxon>
        <taxon>eudicotyledons</taxon>
        <taxon>Gunneridae</taxon>
        <taxon>Pentapetalae</taxon>
        <taxon>rosids</taxon>
        <taxon>fabids</taxon>
        <taxon>Rosales</taxon>
        <taxon>Moraceae</taxon>
        <taxon>Moreae</taxon>
        <taxon>Morus</taxon>
    </lineage>
</organism>
<feature type="domain" description="RRM" evidence="6">
    <location>
        <begin position="248"/>
        <end position="289"/>
    </location>
</feature>
<keyword evidence="8" id="KW-1185">Reference proteome</keyword>
<dbReference type="AlphaFoldDB" id="W9SGD0"/>
<accession>W9SGD0</accession>